<evidence type="ECO:0000313" key="1">
    <source>
        <dbReference type="EMBL" id="CAB4151848.1"/>
    </source>
</evidence>
<proteinExistence type="predicted"/>
<sequence>MSVATTIKNQLKERIEACPSVQRVYGFEAMQIDGWPAVICKAGDIEGTFASTSENQRIYSYPTLILFPQGQDMPGLPTGTNRLDYAEDVVSTVIDEIANSIDNNFELDGTPVLFVEAVNAQWGTYEYEGGVAKCALITIRVVTEHNVITNQESNNHV</sequence>
<gene>
    <name evidence="1" type="ORF">UFOVP585_39</name>
</gene>
<protein>
    <submittedName>
        <fullName evidence="1">Uncharacterized protein</fullName>
    </submittedName>
</protein>
<accession>A0A6J5MZ60</accession>
<reference evidence="1" key="1">
    <citation type="submission" date="2020-04" db="EMBL/GenBank/DDBJ databases">
        <authorList>
            <person name="Chiriac C."/>
            <person name="Salcher M."/>
            <person name="Ghai R."/>
            <person name="Kavagutti S V."/>
        </authorList>
    </citation>
    <scope>NUCLEOTIDE SEQUENCE</scope>
</reference>
<name>A0A6J5MZ60_9CAUD</name>
<organism evidence="1">
    <name type="scientific">uncultured Caudovirales phage</name>
    <dbReference type="NCBI Taxonomy" id="2100421"/>
    <lineage>
        <taxon>Viruses</taxon>
        <taxon>Duplodnaviria</taxon>
        <taxon>Heunggongvirae</taxon>
        <taxon>Uroviricota</taxon>
        <taxon>Caudoviricetes</taxon>
        <taxon>Peduoviridae</taxon>
        <taxon>Maltschvirus</taxon>
        <taxon>Maltschvirus maltsch</taxon>
    </lineage>
</organism>
<dbReference type="EMBL" id="LR796562">
    <property type="protein sequence ID" value="CAB4151848.1"/>
    <property type="molecule type" value="Genomic_DNA"/>
</dbReference>